<evidence type="ECO:0000256" key="2">
    <source>
        <dbReference type="ARBA" id="ARBA00022723"/>
    </source>
</evidence>
<name>A0A0N9I1H1_9PSEU</name>
<gene>
    <name evidence="7" type="ORF">AOZ06_24670</name>
</gene>
<keyword evidence="3" id="KW-0560">Oxidoreductase</keyword>
<dbReference type="GO" id="GO:0016491">
    <property type="term" value="F:oxidoreductase activity"/>
    <property type="evidence" value="ECO:0007669"/>
    <property type="project" value="UniProtKB-KW"/>
</dbReference>
<evidence type="ECO:0000256" key="1">
    <source>
        <dbReference type="ARBA" id="ARBA00022714"/>
    </source>
</evidence>
<dbReference type="GO" id="GO:0046872">
    <property type="term" value="F:metal ion binding"/>
    <property type="evidence" value="ECO:0007669"/>
    <property type="project" value="UniProtKB-KW"/>
</dbReference>
<protein>
    <submittedName>
        <fullName evidence="7">(2Fe-2S)-binding protein</fullName>
    </submittedName>
</protein>
<reference evidence="7 8" key="1">
    <citation type="submission" date="2015-07" db="EMBL/GenBank/DDBJ databases">
        <title>Genome sequencing of Kibdelosporangium phytohabitans.</title>
        <authorList>
            <person name="Qin S."/>
            <person name="Xing K."/>
        </authorList>
    </citation>
    <scope>NUCLEOTIDE SEQUENCE [LARGE SCALE GENOMIC DNA]</scope>
    <source>
        <strain evidence="7 8">KLBMP1111</strain>
    </source>
</reference>
<evidence type="ECO:0000256" key="3">
    <source>
        <dbReference type="ARBA" id="ARBA00023002"/>
    </source>
</evidence>
<dbReference type="InterPro" id="IPR006058">
    <property type="entry name" value="2Fe2S_fd_BS"/>
</dbReference>
<evidence type="ECO:0000256" key="5">
    <source>
        <dbReference type="ARBA" id="ARBA00023014"/>
    </source>
</evidence>
<dbReference type="OrthoDB" id="159930at2"/>
<evidence type="ECO:0000259" key="6">
    <source>
        <dbReference type="PROSITE" id="PS51085"/>
    </source>
</evidence>
<dbReference type="STRING" id="860235.AOZ06_24670"/>
<dbReference type="InterPro" id="IPR036010">
    <property type="entry name" value="2Fe-2S_ferredoxin-like_sf"/>
</dbReference>
<organism evidence="7 8">
    <name type="scientific">Kibdelosporangium phytohabitans</name>
    <dbReference type="NCBI Taxonomy" id="860235"/>
    <lineage>
        <taxon>Bacteria</taxon>
        <taxon>Bacillati</taxon>
        <taxon>Actinomycetota</taxon>
        <taxon>Actinomycetes</taxon>
        <taxon>Pseudonocardiales</taxon>
        <taxon>Pseudonocardiaceae</taxon>
        <taxon>Kibdelosporangium</taxon>
    </lineage>
</organism>
<accession>A0A0N9I1H1</accession>
<dbReference type="Pfam" id="PF01799">
    <property type="entry name" value="Fer2_2"/>
    <property type="match status" value="1"/>
</dbReference>
<dbReference type="KEGG" id="kphy:AOZ06_24670"/>
<evidence type="ECO:0000313" key="7">
    <source>
        <dbReference type="EMBL" id="ALG09672.1"/>
    </source>
</evidence>
<feature type="domain" description="2Fe-2S ferredoxin-type" evidence="6">
    <location>
        <begin position="1"/>
        <end position="76"/>
    </location>
</feature>
<dbReference type="EMBL" id="CP012752">
    <property type="protein sequence ID" value="ALG09672.1"/>
    <property type="molecule type" value="Genomic_DNA"/>
</dbReference>
<dbReference type="InterPro" id="IPR036884">
    <property type="entry name" value="2Fe-2S-bd_dom_sf"/>
</dbReference>
<evidence type="ECO:0000313" key="8">
    <source>
        <dbReference type="Proteomes" id="UP000063699"/>
    </source>
</evidence>
<keyword evidence="2" id="KW-0479">Metal-binding</keyword>
<dbReference type="InterPro" id="IPR012675">
    <property type="entry name" value="Beta-grasp_dom_sf"/>
</dbReference>
<proteinExistence type="predicted"/>
<dbReference type="RefSeq" id="WP_054291576.1">
    <property type="nucleotide sequence ID" value="NZ_CP012752.1"/>
</dbReference>
<dbReference type="InterPro" id="IPR051452">
    <property type="entry name" value="Diverse_Oxidoreductases"/>
</dbReference>
<dbReference type="AlphaFoldDB" id="A0A0N9I1H1"/>
<dbReference type="PANTHER" id="PTHR44379:SF8">
    <property type="entry name" value="XANTHINE DEHYDROGENASE IRON-SULFUR-BINDING SUBUNIT XDHC-RELATED"/>
    <property type="match status" value="1"/>
</dbReference>
<dbReference type="GO" id="GO:0051537">
    <property type="term" value="F:2 iron, 2 sulfur cluster binding"/>
    <property type="evidence" value="ECO:0007669"/>
    <property type="project" value="UniProtKB-KW"/>
</dbReference>
<dbReference type="PANTHER" id="PTHR44379">
    <property type="entry name" value="OXIDOREDUCTASE WITH IRON-SULFUR SUBUNIT"/>
    <property type="match status" value="1"/>
</dbReference>
<keyword evidence="1" id="KW-0001">2Fe-2S</keyword>
<dbReference type="InterPro" id="IPR001041">
    <property type="entry name" value="2Fe-2S_ferredoxin-type"/>
</dbReference>
<keyword evidence="8" id="KW-1185">Reference proteome</keyword>
<dbReference type="Gene3D" id="1.10.150.120">
    <property type="entry name" value="[2Fe-2S]-binding domain"/>
    <property type="match status" value="1"/>
</dbReference>
<dbReference type="SUPFAM" id="SSF54292">
    <property type="entry name" value="2Fe-2S ferredoxin-like"/>
    <property type="match status" value="1"/>
</dbReference>
<dbReference type="Pfam" id="PF00111">
    <property type="entry name" value="Fer2"/>
    <property type="match status" value="1"/>
</dbReference>
<dbReference type="PROSITE" id="PS00197">
    <property type="entry name" value="2FE2S_FER_1"/>
    <property type="match status" value="1"/>
</dbReference>
<dbReference type="PROSITE" id="PS51085">
    <property type="entry name" value="2FE2S_FER_2"/>
    <property type="match status" value="1"/>
</dbReference>
<keyword evidence="5" id="KW-0411">Iron-sulfur</keyword>
<dbReference type="InterPro" id="IPR002888">
    <property type="entry name" value="2Fe-2S-bd"/>
</dbReference>
<evidence type="ECO:0000256" key="4">
    <source>
        <dbReference type="ARBA" id="ARBA00023004"/>
    </source>
</evidence>
<dbReference type="Proteomes" id="UP000063699">
    <property type="component" value="Chromosome"/>
</dbReference>
<keyword evidence="4" id="KW-0408">Iron</keyword>
<sequence length="156" mass="16467">MTVSVTVNGKLFEDESESVSLLALLRDRWGLLGTKNACEEGECGSCTVRLDDVLVNACLVLATQADGREVTTVEGMATDAGLHPVQQAFVDAGAVQCGFCTSGMVLAADDLLRRVPCPTAAEVRAEMAGNLCRCTGYRHIVDAVCLAAERTTAEQV</sequence>
<dbReference type="SUPFAM" id="SSF47741">
    <property type="entry name" value="CO dehydrogenase ISP C-domain like"/>
    <property type="match status" value="1"/>
</dbReference>
<dbReference type="Gene3D" id="3.10.20.30">
    <property type="match status" value="1"/>
</dbReference>